<reference evidence="3" key="1">
    <citation type="journal article" date="2019" name="Int. J. Syst. Evol. Microbiol.">
        <title>The Global Catalogue of Microorganisms (GCM) 10K type strain sequencing project: providing services to taxonomists for standard genome sequencing and annotation.</title>
        <authorList>
            <consortium name="The Broad Institute Genomics Platform"/>
            <consortium name="The Broad Institute Genome Sequencing Center for Infectious Disease"/>
            <person name="Wu L."/>
            <person name="Ma J."/>
        </authorList>
    </citation>
    <scope>NUCLEOTIDE SEQUENCE [LARGE SCALE GENOMIC DNA]</scope>
    <source>
        <strain evidence="3">CGMCC 1.19062</strain>
    </source>
</reference>
<proteinExistence type="predicted"/>
<protein>
    <submittedName>
        <fullName evidence="2">Uncharacterized protein</fullName>
    </submittedName>
</protein>
<keyword evidence="3" id="KW-1185">Reference proteome</keyword>
<gene>
    <name evidence="2" type="ORF">ACFSM5_09415</name>
</gene>
<keyword evidence="1" id="KW-0732">Signal</keyword>
<dbReference type="EMBL" id="JBHUIP010000009">
    <property type="protein sequence ID" value="MFD2263103.1"/>
    <property type="molecule type" value="Genomic_DNA"/>
</dbReference>
<name>A0ABW5DR99_9PROT</name>
<evidence type="ECO:0000313" key="2">
    <source>
        <dbReference type="EMBL" id="MFD2263103.1"/>
    </source>
</evidence>
<sequence length="185" mass="20154">MKSAAYLLFTSLILSGSAASAQDFDIKAFFAKADSVGRVGLAQKTRPVYARPATPGEIVVTILPDDGVETKSKPAEAGDMSVNNRCSADDKSEYLVKAAQFPKRYSEPLSAADDKGWRQYRPLGVSMRYVVMKADEGPWTFKAPWGEAMIAKPGDTIVQDPNNPADTYRVAKSAFDCTYEITKTP</sequence>
<feature type="signal peptide" evidence="1">
    <location>
        <begin position="1"/>
        <end position="21"/>
    </location>
</feature>
<accession>A0ABW5DR99</accession>
<evidence type="ECO:0000313" key="3">
    <source>
        <dbReference type="Proteomes" id="UP001597295"/>
    </source>
</evidence>
<dbReference type="Proteomes" id="UP001597295">
    <property type="component" value="Unassembled WGS sequence"/>
</dbReference>
<dbReference type="RefSeq" id="WP_379876075.1">
    <property type="nucleotide sequence ID" value="NZ_JBHUIP010000009.1"/>
</dbReference>
<comment type="caution">
    <text evidence="2">The sequence shown here is derived from an EMBL/GenBank/DDBJ whole genome shotgun (WGS) entry which is preliminary data.</text>
</comment>
<feature type="chain" id="PRO_5047502523" evidence="1">
    <location>
        <begin position="22"/>
        <end position="185"/>
    </location>
</feature>
<evidence type="ECO:0000256" key="1">
    <source>
        <dbReference type="SAM" id="SignalP"/>
    </source>
</evidence>
<organism evidence="2 3">
    <name type="scientific">Lacibacterium aquatile</name>
    <dbReference type="NCBI Taxonomy" id="1168082"/>
    <lineage>
        <taxon>Bacteria</taxon>
        <taxon>Pseudomonadati</taxon>
        <taxon>Pseudomonadota</taxon>
        <taxon>Alphaproteobacteria</taxon>
        <taxon>Rhodospirillales</taxon>
        <taxon>Rhodospirillaceae</taxon>
    </lineage>
</organism>